<evidence type="ECO:0000313" key="4">
    <source>
        <dbReference type="Proteomes" id="UP000606044"/>
    </source>
</evidence>
<protein>
    <submittedName>
        <fullName evidence="3">Uncharacterized protein</fullName>
    </submittedName>
</protein>
<sequence length="100" mass="10192">MTMHTFSHAAIALMAGLALSGAPSTGDRLSQGYSVQAPVGMQVPGPAGNDEALLPANATTLVRMGGLQAIDWHAATVQVSPVSSADAHDEPVQEGMPSRL</sequence>
<reference evidence="3" key="1">
    <citation type="journal article" date="2014" name="Int. J. Syst. Evol. Microbiol.">
        <title>Complete genome sequence of Corynebacterium casei LMG S-19264T (=DSM 44701T), isolated from a smear-ripened cheese.</title>
        <authorList>
            <consortium name="US DOE Joint Genome Institute (JGI-PGF)"/>
            <person name="Walter F."/>
            <person name="Albersmeier A."/>
            <person name="Kalinowski J."/>
            <person name="Ruckert C."/>
        </authorList>
    </citation>
    <scope>NUCLEOTIDE SEQUENCE</scope>
    <source>
        <strain evidence="3">CCM 7897</strain>
    </source>
</reference>
<gene>
    <name evidence="3" type="ORF">GCM10007301_25300</name>
</gene>
<name>A0A917C0G5_9HYPH</name>
<feature type="region of interest" description="Disordered" evidence="1">
    <location>
        <begin position="81"/>
        <end position="100"/>
    </location>
</feature>
<dbReference type="EMBL" id="BMCT01000003">
    <property type="protein sequence ID" value="GGF64424.1"/>
    <property type="molecule type" value="Genomic_DNA"/>
</dbReference>
<evidence type="ECO:0000256" key="1">
    <source>
        <dbReference type="SAM" id="MobiDB-lite"/>
    </source>
</evidence>
<dbReference type="Proteomes" id="UP000606044">
    <property type="component" value="Unassembled WGS sequence"/>
</dbReference>
<feature type="chain" id="PRO_5036951235" evidence="2">
    <location>
        <begin position="21"/>
        <end position="100"/>
    </location>
</feature>
<feature type="signal peptide" evidence="2">
    <location>
        <begin position="1"/>
        <end position="20"/>
    </location>
</feature>
<keyword evidence="4" id="KW-1185">Reference proteome</keyword>
<evidence type="ECO:0000313" key="3">
    <source>
        <dbReference type="EMBL" id="GGF64424.1"/>
    </source>
</evidence>
<proteinExistence type="predicted"/>
<dbReference type="AlphaFoldDB" id="A0A917C0G5"/>
<evidence type="ECO:0000256" key="2">
    <source>
        <dbReference type="SAM" id="SignalP"/>
    </source>
</evidence>
<comment type="caution">
    <text evidence="3">The sequence shown here is derived from an EMBL/GenBank/DDBJ whole genome shotgun (WGS) entry which is preliminary data.</text>
</comment>
<keyword evidence="2" id="KW-0732">Signal</keyword>
<accession>A0A917C0G5</accession>
<organism evidence="3 4">
    <name type="scientific">Azorhizobium oxalatiphilum</name>
    <dbReference type="NCBI Taxonomy" id="980631"/>
    <lineage>
        <taxon>Bacteria</taxon>
        <taxon>Pseudomonadati</taxon>
        <taxon>Pseudomonadota</taxon>
        <taxon>Alphaproteobacteria</taxon>
        <taxon>Hyphomicrobiales</taxon>
        <taxon>Xanthobacteraceae</taxon>
        <taxon>Azorhizobium</taxon>
    </lineage>
</organism>
<reference evidence="3" key="2">
    <citation type="submission" date="2020-09" db="EMBL/GenBank/DDBJ databases">
        <authorList>
            <person name="Sun Q."/>
            <person name="Sedlacek I."/>
        </authorList>
    </citation>
    <scope>NUCLEOTIDE SEQUENCE</scope>
    <source>
        <strain evidence="3">CCM 7897</strain>
    </source>
</reference>